<proteinExistence type="predicted"/>
<dbReference type="Pfam" id="PF08282">
    <property type="entry name" value="Hydrolase_3"/>
    <property type="match status" value="1"/>
</dbReference>
<gene>
    <name evidence="1" type="ORF">E0F26_09925</name>
</gene>
<dbReference type="PANTHER" id="PTHR10000">
    <property type="entry name" value="PHOSPHOSERINE PHOSPHATASE"/>
    <property type="match status" value="1"/>
</dbReference>
<protein>
    <submittedName>
        <fullName evidence="1">HAD family phosphatase</fullName>
    </submittedName>
</protein>
<name>A0ABY6Q6X2_9GAMM</name>
<evidence type="ECO:0000313" key="1">
    <source>
        <dbReference type="EMBL" id="UZP75034.1"/>
    </source>
</evidence>
<dbReference type="InterPro" id="IPR023214">
    <property type="entry name" value="HAD_sf"/>
</dbReference>
<dbReference type="NCBIfam" id="TIGR01484">
    <property type="entry name" value="HAD-SF-IIB"/>
    <property type="match status" value="1"/>
</dbReference>
<accession>A0ABY6Q6X2</accession>
<dbReference type="Gene3D" id="3.30.1240.10">
    <property type="match status" value="1"/>
</dbReference>
<dbReference type="EMBL" id="CP036501">
    <property type="protein sequence ID" value="UZP75034.1"/>
    <property type="molecule type" value="Genomic_DNA"/>
</dbReference>
<dbReference type="Proteomes" id="UP001317963">
    <property type="component" value="Chromosome"/>
</dbReference>
<dbReference type="InterPro" id="IPR006379">
    <property type="entry name" value="HAD-SF_hydro_IIB"/>
</dbReference>
<keyword evidence="2" id="KW-1185">Reference proteome</keyword>
<dbReference type="SUPFAM" id="SSF56784">
    <property type="entry name" value="HAD-like"/>
    <property type="match status" value="1"/>
</dbReference>
<reference evidence="1 2" key="1">
    <citation type="submission" date="2019-02" db="EMBL/GenBank/DDBJ databases">
        <title>Halieaceae_genomes.</title>
        <authorList>
            <person name="Li S.-H."/>
        </authorList>
    </citation>
    <scope>NUCLEOTIDE SEQUENCE [LARGE SCALE GENOMIC DNA]</scope>
    <source>
        <strain evidence="1 2">JH123</strain>
    </source>
</reference>
<sequence length="274" mass="30518">MTLVVFDMDRTLLNAQSQISAYTQDTLRMMRREGIDYTIATGRTLQAALQPLDDNGFDRSMVLKNGAVIWEPSLGSYSHHHLLTPSEVNNVIGIFTQNLLTPFVFTLEQGVRHAVYHAPLKEGYETKLAHLFEKERELPLQRIEEMPQDAHVINVSAMGTQDAVNCVVDFVAHHPHLVAYSGIALKEQGLAWLDVHHSEGSKGNGVSHVAKRAGYTEIIAFGDGDNDLSLFEVATEAYAVENADNELKEIATEIIGHHDEDGVAQFLRKRFNLS</sequence>
<dbReference type="InterPro" id="IPR036412">
    <property type="entry name" value="HAD-like_sf"/>
</dbReference>
<evidence type="ECO:0000313" key="2">
    <source>
        <dbReference type="Proteomes" id="UP001317963"/>
    </source>
</evidence>
<dbReference type="Gene3D" id="3.40.50.1000">
    <property type="entry name" value="HAD superfamily/HAD-like"/>
    <property type="match status" value="1"/>
</dbReference>
<dbReference type="RefSeq" id="WP_279241501.1">
    <property type="nucleotide sequence ID" value="NZ_CP036501.1"/>
</dbReference>
<dbReference type="PANTHER" id="PTHR10000:SF8">
    <property type="entry name" value="HAD SUPERFAMILY HYDROLASE-LIKE, TYPE 3"/>
    <property type="match status" value="1"/>
</dbReference>
<organism evidence="1 2">
    <name type="scientific">Candidatus Paraluminiphilus aquimaris</name>
    <dbReference type="NCBI Taxonomy" id="2518994"/>
    <lineage>
        <taxon>Bacteria</taxon>
        <taxon>Pseudomonadati</taxon>
        <taxon>Pseudomonadota</taxon>
        <taxon>Gammaproteobacteria</taxon>
        <taxon>Cellvibrionales</taxon>
        <taxon>Halieaceae</taxon>
        <taxon>Candidatus Paraluminiphilus</taxon>
    </lineage>
</organism>